<dbReference type="AlphaFoldDB" id="A0A2G9TCC7"/>
<reference evidence="1 2" key="1">
    <citation type="submission" date="2015-09" db="EMBL/GenBank/DDBJ databases">
        <title>Draft genome of the parasitic nematode Teladorsagia circumcincta isolate WARC Sus (inbred).</title>
        <authorList>
            <person name="Mitreva M."/>
        </authorList>
    </citation>
    <scope>NUCLEOTIDE SEQUENCE [LARGE SCALE GENOMIC DNA]</scope>
    <source>
        <strain evidence="1 2">S</strain>
    </source>
</reference>
<gene>
    <name evidence="1" type="ORF">TELCIR_22985</name>
</gene>
<dbReference type="EMBL" id="KZ384989">
    <property type="protein sequence ID" value="PIO55627.1"/>
    <property type="molecule type" value="Genomic_DNA"/>
</dbReference>
<dbReference type="OrthoDB" id="5826469at2759"/>
<name>A0A2G9TCC7_TELCI</name>
<keyword evidence="2" id="KW-1185">Reference proteome</keyword>
<organism evidence="1 2">
    <name type="scientific">Teladorsagia circumcincta</name>
    <name type="common">Brown stomach worm</name>
    <name type="synonym">Ostertagia circumcincta</name>
    <dbReference type="NCBI Taxonomy" id="45464"/>
    <lineage>
        <taxon>Eukaryota</taxon>
        <taxon>Metazoa</taxon>
        <taxon>Ecdysozoa</taxon>
        <taxon>Nematoda</taxon>
        <taxon>Chromadorea</taxon>
        <taxon>Rhabditida</taxon>
        <taxon>Rhabditina</taxon>
        <taxon>Rhabditomorpha</taxon>
        <taxon>Strongyloidea</taxon>
        <taxon>Trichostrongylidae</taxon>
        <taxon>Teladorsagia</taxon>
    </lineage>
</organism>
<dbReference type="Proteomes" id="UP000230423">
    <property type="component" value="Unassembled WGS sequence"/>
</dbReference>
<proteinExistence type="predicted"/>
<evidence type="ECO:0000313" key="1">
    <source>
        <dbReference type="EMBL" id="PIO55627.1"/>
    </source>
</evidence>
<accession>A0A2G9TCC7</accession>
<sequence>MLADIESHYKYMAALILSKPSLRCRLVDQEPDDVLDAEGNRITLTKANNLSIEDVRKIEYMKQVLHKRGYRFN</sequence>
<protein>
    <submittedName>
        <fullName evidence="1">Uncharacterized protein</fullName>
    </submittedName>
</protein>
<evidence type="ECO:0000313" key="2">
    <source>
        <dbReference type="Proteomes" id="UP000230423"/>
    </source>
</evidence>